<evidence type="ECO:0000256" key="1">
    <source>
        <dbReference type="SAM" id="MobiDB-lite"/>
    </source>
</evidence>
<dbReference type="EMBL" id="JAWDGP010006298">
    <property type="protein sequence ID" value="KAK3743774.1"/>
    <property type="molecule type" value="Genomic_DNA"/>
</dbReference>
<evidence type="ECO:0000313" key="2">
    <source>
        <dbReference type="EMBL" id="KAK3743774.1"/>
    </source>
</evidence>
<sequence>MRSTTLEGSTEDPLGPLGKLAARSSQTAPAGNERSGQIADAPVKEMGSGTSSDLGRGALVTPGSSRGISRPLLFYGGMRGRGSATRAAVVRMNKIRKWQ</sequence>
<name>A0AAE1CXV7_9GAST</name>
<gene>
    <name evidence="2" type="ORF">RRG08_043506</name>
</gene>
<dbReference type="AlphaFoldDB" id="A0AAE1CXV7"/>
<organism evidence="2 3">
    <name type="scientific">Elysia crispata</name>
    <name type="common">lettuce slug</name>
    <dbReference type="NCBI Taxonomy" id="231223"/>
    <lineage>
        <taxon>Eukaryota</taxon>
        <taxon>Metazoa</taxon>
        <taxon>Spiralia</taxon>
        <taxon>Lophotrochozoa</taxon>
        <taxon>Mollusca</taxon>
        <taxon>Gastropoda</taxon>
        <taxon>Heterobranchia</taxon>
        <taxon>Euthyneura</taxon>
        <taxon>Panpulmonata</taxon>
        <taxon>Sacoglossa</taxon>
        <taxon>Placobranchoidea</taxon>
        <taxon>Plakobranchidae</taxon>
        <taxon>Elysia</taxon>
    </lineage>
</organism>
<feature type="region of interest" description="Disordered" evidence="1">
    <location>
        <begin position="1"/>
        <end position="67"/>
    </location>
</feature>
<keyword evidence="3" id="KW-1185">Reference proteome</keyword>
<reference evidence="2" key="1">
    <citation type="journal article" date="2023" name="G3 (Bethesda)">
        <title>A reference genome for the long-term kleptoplast-retaining sea slug Elysia crispata morphotype clarki.</title>
        <authorList>
            <person name="Eastman K.E."/>
            <person name="Pendleton A.L."/>
            <person name="Shaikh M.A."/>
            <person name="Suttiyut T."/>
            <person name="Ogas R."/>
            <person name="Tomko P."/>
            <person name="Gavelis G."/>
            <person name="Widhalm J.R."/>
            <person name="Wisecaver J.H."/>
        </authorList>
    </citation>
    <scope>NUCLEOTIDE SEQUENCE</scope>
    <source>
        <strain evidence="2">ECLA1</strain>
    </source>
</reference>
<dbReference type="Proteomes" id="UP001283361">
    <property type="component" value="Unassembled WGS sequence"/>
</dbReference>
<proteinExistence type="predicted"/>
<evidence type="ECO:0000313" key="3">
    <source>
        <dbReference type="Proteomes" id="UP001283361"/>
    </source>
</evidence>
<accession>A0AAE1CXV7</accession>
<comment type="caution">
    <text evidence="2">The sequence shown here is derived from an EMBL/GenBank/DDBJ whole genome shotgun (WGS) entry which is preliminary data.</text>
</comment>
<protein>
    <submittedName>
        <fullName evidence="2">Uncharacterized protein</fullName>
    </submittedName>
</protein>